<dbReference type="InterPro" id="IPR028098">
    <property type="entry name" value="Glyco_trans_4-like_N"/>
</dbReference>
<protein>
    <submittedName>
        <fullName evidence="2">Glycosyltransferase family 4 protein</fullName>
    </submittedName>
</protein>
<dbReference type="EMBL" id="JAZIBG010000028">
    <property type="protein sequence ID" value="MEF7614737.1"/>
    <property type="molecule type" value="Genomic_DNA"/>
</dbReference>
<dbReference type="SUPFAM" id="SSF53756">
    <property type="entry name" value="UDP-Glycosyltransferase/glycogen phosphorylase"/>
    <property type="match status" value="1"/>
</dbReference>
<reference evidence="2 3" key="1">
    <citation type="submission" date="2024-02" db="EMBL/GenBank/DDBJ databases">
        <title>Genome sequence of Aquincola sp. MAHUQ-54.</title>
        <authorList>
            <person name="Huq M.A."/>
        </authorList>
    </citation>
    <scope>NUCLEOTIDE SEQUENCE [LARGE SCALE GENOMIC DNA]</scope>
    <source>
        <strain evidence="2 3">MAHUQ-54</strain>
    </source>
</reference>
<dbReference type="GO" id="GO:0016757">
    <property type="term" value="F:glycosyltransferase activity"/>
    <property type="evidence" value="ECO:0007669"/>
    <property type="project" value="UniProtKB-ARBA"/>
</dbReference>
<name>A0AAW9QD50_9BURK</name>
<feature type="domain" description="Glycosyltransferase subfamily 4-like N-terminal" evidence="1">
    <location>
        <begin position="18"/>
        <end position="178"/>
    </location>
</feature>
<dbReference type="AlphaFoldDB" id="A0AAW9QD50"/>
<dbReference type="CDD" id="cd03808">
    <property type="entry name" value="GT4_CapM-like"/>
    <property type="match status" value="1"/>
</dbReference>
<keyword evidence="3" id="KW-1185">Reference proteome</keyword>
<evidence type="ECO:0000259" key="1">
    <source>
        <dbReference type="Pfam" id="PF13579"/>
    </source>
</evidence>
<dbReference type="RefSeq" id="WP_332289781.1">
    <property type="nucleotide sequence ID" value="NZ_JAZIBG010000028.1"/>
</dbReference>
<dbReference type="Pfam" id="PF13692">
    <property type="entry name" value="Glyco_trans_1_4"/>
    <property type="match status" value="1"/>
</dbReference>
<accession>A0AAW9QD50</accession>
<dbReference type="Pfam" id="PF13579">
    <property type="entry name" value="Glyco_trans_4_4"/>
    <property type="match status" value="1"/>
</dbReference>
<sequence>MTARKKIVHLQLLPLMSGVQKVSLDELAHLDPARYDRVAVCKCEGEFTEQLRKIGVRVHLIPELERAISPKRDVQAYVALRDFFRAERPNIVHTHSSKTGILGRLAASAARVPIIVHTVHGYAFPAESRWAIKTIFTFLEKRAGRVTDRMIVLNDADAAIARDLLGVPERRLALLPNGVDVDTYAPATPERRQALRQSAFGIDAPDRVIVGMVGRLWLQKNPQCFVRAAIRVTAQRRNVSFFMVGDGEFRAELVAAIEASGHADSIRILGWRSDVPDLLKALDVMVLPSRWEGMPLAILEAMSSAVPVVASDIPGNHHLVEDGSDGRLFPVDDDEALAAALIDLVDDDAKRSRFSAQARSKILASYTLSARMEKITAIYEDGR</sequence>
<gene>
    <name evidence="2" type="ORF">V4F39_12515</name>
</gene>
<organism evidence="2 3">
    <name type="scientific">Aquincola agrisoli</name>
    <dbReference type="NCBI Taxonomy" id="3119538"/>
    <lineage>
        <taxon>Bacteria</taxon>
        <taxon>Pseudomonadati</taxon>
        <taxon>Pseudomonadota</taxon>
        <taxon>Betaproteobacteria</taxon>
        <taxon>Burkholderiales</taxon>
        <taxon>Sphaerotilaceae</taxon>
        <taxon>Aquincola</taxon>
    </lineage>
</organism>
<evidence type="ECO:0000313" key="2">
    <source>
        <dbReference type="EMBL" id="MEF7614737.1"/>
    </source>
</evidence>
<evidence type="ECO:0000313" key="3">
    <source>
        <dbReference type="Proteomes" id="UP001336250"/>
    </source>
</evidence>
<comment type="caution">
    <text evidence="2">The sequence shown here is derived from an EMBL/GenBank/DDBJ whole genome shotgun (WGS) entry which is preliminary data.</text>
</comment>
<proteinExistence type="predicted"/>
<dbReference type="PANTHER" id="PTHR12526">
    <property type="entry name" value="GLYCOSYLTRANSFERASE"/>
    <property type="match status" value="1"/>
</dbReference>
<dbReference type="Gene3D" id="3.40.50.2000">
    <property type="entry name" value="Glycogen Phosphorylase B"/>
    <property type="match status" value="2"/>
</dbReference>
<dbReference type="Proteomes" id="UP001336250">
    <property type="component" value="Unassembled WGS sequence"/>
</dbReference>